<reference evidence="1 2" key="1">
    <citation type="submission" date="2006-04" db="EMBL/GenBank/DDBJ databases">
        <authorList>
            <person name="Nierman W.C."/>
        </authorList>
    </citation>
    <scope>NUCLEOTIDE SEQUENCE [LARGE SCALE GENOMIC DNA]</scope>
    <source>
        <strain evidence="1 2">DW4/3-1</strain>
    </source>
</reference>
<sequence length="40" mass="4490">MALKDWAHLPLMAKKENAPEHLTAPGALLHLSQRWISVSQ</sequence>
<organism evidence="1 2">
    <name type="scientific">Stigmatella aurantiaca (strain DW4/3-1)</name>
    <dbReference type="NCBI Taxonomy" id="378806"/>
    <lineage>
        <taxon>Bacteria</taxon>
        <taxon>Pseudomonadati</taxon>
        <taxon>Myxococcota</taxon>
        <taxon>Myxococcia</taxon>
        <taxon>Myxococcales</taxon>
        <taxon>Cystobacterineae</taxon>
        <taxon>Archangiaceae</taxon>
        <taxon>Stigmatella</taxon>
    </lineage>
</organism>
<proteinExistence type="predicted"/>
<dbReference type="EMBL" id="AAMD01000040">
    <property type="protein sequence ID" value="EAU67116.1"/>
    <property type="molecule type" value="Genomic_DNA"/>
</dbReference>
<evidence type="ECO:0000313" key="2">
    <source>
        <dbReference type="Proteomes" id="UP000032702"/>
    </source>
</evidence>
<evidence type="ECO:0000313" key="1">
    <source>
        <dbReference type="EMBL" id="EAU67116.1"/>
    </source>
</evidence>
<dbReference type="Proteomes" id="UP000032702">
    <property type="component" value="Unassembled WGS sequence"/>
</dbReference>
<accession>Q094E7</accession>
<dbReference type="AlphaFoldDB" id="Q094E7"/>
<protein>
    <submittedName>
        <fullName evidence="1">Uncharacterized protein</fullName>
    </submittedName>
</protein>
<name>Q094E7_STIAD</name>
<gene>
    <name evidence="1" type="ORF">STIAU_2655</name>
</gene>
<comment type="caution">
    <text evidence="1">The sequence shown here is derived from an EMBL/GenBank/DDBJ whole genome shotgun (WGS) entry which is preliminary data.</text>
</comment>